<evidence type="ECO:0000313" key="6">
    <source>
        <dbReference type="EMBL" id="CCA37706.1"/>
    </source>
</evidence>
<evidence type="ECO:0000256" key="2">
    <source>
        <dbReference type="ARBA" id="ARBA00023125"/>
    </source>
</evidence>
<evidence type="ECO:0000256" key="3">
    <source>
        <dbReference type="ARBA" id="ARBA00023163"/>
    </source>
</evidence>
<dbReference type="GO" id="GO:0000978">
    <property type="term" value="F:RNA polymerase II cis-regulatory region sequence-specific DNA binding"/>
    <property type="evidence" value="ECO:0007669"/>
    <property type="project" value="TreeGrafter"/>
</dbReference>
<keyword evidence="1" id="KW-0805">Transcription regulation</keyword>
<keyword evidence="2" id="KW-0238">DNA-binding</keyword>
<dbReference type="PROSITE" id="PS50048">
    <property type="entry name" value="ZN2_CY6_FUNGAL_2"/>
    <property type="match status" value="1"/>
</dbReference>
<dbReference type="Pfam" id="PF00172">
    <property type="entry name" value="Zn_clus"/>
    <property type="match status" value="1"/>
</dbReference>
<dbReference type="Gene3D" id="4.10.240.10">
    <property type="entry name" value="Zn(2)-C6 fungal-type DNA-binding domain"/>
    <property type="match status" value="1"/>
</dbReference>
<evidence type="ECO:0000256" key="4">
    <source>
        <dbReference type="ARBA" id="ARBA00023242"/>
    </source>
</evidence>
<keyword evidence="7" id="KW-1185">Reference proteome</keyword>
<keyword evidence="4" id="KW-0539">Nucleus</keyword>
<dbReference type="GO" id="GO:0000981">
    <property type="term" value="F:DNA-binding transcription factor activity, RNA polymerase II-specific"/>
    <property type="evidence" value="ECO:0007669"/>
    <property type="project" value="InterPro"/>
</dbReference>
<dbReference type="InterPro" id="IPR050675">
    <property type="entry name" value="OAF3"/>
</dbReference>
<dbReference type="GO" id="GO:0045944">
    <property type="term" value="P:positive regulation of transcription by RNA polymerase II"/>
    <property type="evidence" value="ECO:0007669"/>
    <property type="project" value="TreeGrafter"/>
</dbReference>
<dbReference type="InterPro" id="IPR001138">
    <property type="entry name" value="Zn2Cys6_DnaBD"/>
</dbReference>
<evidence type="ECO:0000256" key="1">
    <source>
        <dbReference type="ARBA" id="ARBA00023015"/>
    </source>
</evidence>
<proteinExistence type="predicted"/>
<dbReference type="SUPFAM" id="SSF57701">
    <property type="entry name" value="Zn2/Cys6 DNA-binding domain"/>
    <property type="match status" value="1"/>
</dbReference>
<accession>F2QQM8</accession>
<dbReference type="HOGENOM" id="CLU_377720_0_0_1"/>
<dbReference type="AlphaFoldDB" id="F2QQM8"/>
<evidence type="ECO:0000259" key="5">
    <source>
        <dbReference type="PROSITE" id="PS50048"/>
    </source>
</evidence>
<protein>
    <recommendedName>
        <fullName evidence="5">Zn(2)-C6 fungal-type domain-containing protein</fullName>
    </recommendedName>
</protein>
<feature type="domain" description="Zn(2)-C6 fungal-type" evidence="5">
    <location>
        <begin position="10"/>
        <end position="39"/>
    </location>
</feature>
<sequence>MTKYKKLPVSCHNCRKSKTKCDRNYPCSKCYLKDIECSYPDKFRSLRLDKLIKSKSSGETVKTESSSILGYDSNKMQQITPPEEFSMEDLSAFSTASSDSKSHSTDCETRIDIPGIKKSIQFSHQSDLMFLDTSFEVSGSLVSVTQYPEGMDNPLEFPQFVQDKEKNITLIKTLLHEYFRVADLPTFSFPIRFEEMSRIIDDAEKNNTWHLHKDHLFLAISILLRILNIIPLEHPLLTNCVFLKDKEVQVDLFKRFFFLRNLLILDSSLSVEAMLILVEECLCEDEYDLCSSTILELLNCPFYQELCTYVAHYDCLTVQNMNPKAKLDTLIKDKKIMRWSDLFCKFCKYGSLLSIKLFHEPLEDRFPILKDANLKTELKLNLADSAMKGLQYPFVWTRTSDHDKLLSQAVEVEIQVIYDINYHKLKIKNLLAGANLSESSIATIADDDFPIVDEEYGQVDVDDYIPLELTSSSPQLQHLKKLADNLFVIAHCQMTRVCLSLPSVALCINPLRLCLSSLKSGLNCILDLMLMFLLIKRVLCGELSEFDYDQFRRTIPVINLYVFKFVQGFFHILHLESQILSIQRYQINILAAMFQQLKSKIVTSANAAPNKTILRYLDAIEHLCADINANNDELETTVGGISPTVRSCYTEKLPGEHLLGRNSPVEFNFSKLDTKFCPFTESLKRGLKTWKMNRRSLGYRTKTELLTRTAELVALPGTEFDGTLDSFYELFCSEH</sequence>
<reference evidence="6 7" key="3">
    <citation type="journal article" date="2016" name="FEMS Yeast Res.">
        <title>Curation of the genome annotation of Pichia pastoris (Komagataella phaffii) CBS7435 from gene level to protein function.</title>
        <authorList>
            <person name="Valli M."/>
            <person name="Tatto N.E."/>
            <person name="Peymann A."/>
            <person name="Gruber C."/>
            <person name="Landes N."/>
            <person name="Ekker H."/>
            <person name="Thallinger G.G."/>
            <person name="Mattanovich D."/>
            <person name="Gasser B."/>
            <person name="Graf A.B."/>
        </authorList>
    </citation>
    <scope>GENOME REANNOTATION</scope>
    <source>
        <strain evidence="6 7">ATCC 76273 / CBS 7435 / CECT 11047 / NRRL Y-11430 / Wegner 21-1</strain>
    </source>
</reference>
<gene>
    <name evidence="6" type="ordered locus">PP7435_Chr2-0006</name>
</gene>
<dbReference type="InterPro" id="IPR036864">
    <property type="entry name" value="Zn2-C6_fun-type_DNA-bd_sf"/>
</dbReference>
<dbReference type="GO" id="GO:0005634">
    <property type="term" value="C:nucleus"/>
    <property type="evidence" value="ECO:0007669"/>
    <property type="project" value="TreeGrafter"/>
</dbReference>
<name>F2QQM8_KOMPC</name>
<reference key="2">
    <citation type="submission" date="2011-04" db="EMBL/GenBank/DDBJ databases">
        <title>High-quality genome sequence of Pichia pastoris CBS 7435.</title>
        <authorList>
            <person name="Kueberl A."/>
            <person name="Schneider J."/>
            <person name="Thallinger G.G."/>
            <person name="Anderl I."/>
            <person name="Wibberg D."/>
            <person name="Hajek T."/>
            <person name="Jaenicke S."/>
            <person name="Brinkrolf K."/>
            <person name="Goesmann A."/>
            <person name="Szczepanowski R."/>
            <person name="Puehler A."/>
            <person name="Schwab H."/>
            <person name="Glieder A."/>
            <person name="Pichler H."/>
        </authorList>
    </citation>
    <scope>NUCLEOTIDE SEQUENCE</scope>
    <source>
        <strain>CBS 7435</strain>
    </source>
</reference>
<dbReference type="PANTHER" id="PTHR31069:SF12">
    <property type="entry name" value="TRANSCRIPTION FACTOR DOMAIN-CONTAINING PROTEIN"/>
    <property type="match status" value="1"/>
</dbReference>
<dbReference type="CDD" id="cd00067">
    <property type="entry name" value="GAL4"/>
    <property type="match status" value="1"/>
</dbReference>
<dbReference type="PANTHER" id="PTHR31069">
    <property type="entry name" value="OLEATE-ACTIVATED TRANSCRIPTION FACTOR 1-RELATED"/>
    <property type="match status" value="1"/>
</dbReference>
<dbReference type="SMART" id="SM00066">
    <property type="entry name" value="GAL4"/>
    <property type="match status" value="1"/>
</dbReference>
<organism evidence="6 7">
    <name type="scientific">Komagataella phaffii (strain ATCC 76273 / CBS 7435 / CECT 11047 / NRRL Y-11430 / Wegner 21-1)</name>
    <name type="common">Yeast</name>
    <name type="synonym">Pichia pastoris</name>
    <dbReference type="NCBI Taxonomy" id="981350"/>
    <lineage>
        <taxon>Eukaryota</taxon>
        <taxon>Fungi</taxon>
        <taxon>Dikarya</taxon>
        <taxon>Ascomycota</taxon>
        <taxon>Saccharomycotina</taxon>
        <taxon>Pichiomycetes</taxon>
        <taxon>Pichiales</taxon>
        <taxon>Pichiaceae</taxon>
        <taxon>Komagataella</taxon>
    </lineage>
</organism>
<dbReference type="PROSITE" id="PS00463">
    <property type="entry name" value="ZN2_CY6_FUNGAL_1"/>
    <property type="match status" value="1"/>
</dbReference>
<evidence type="ECO:0000313" key="7">
    <source>
        <dbReference type="Proteomes" id="UP000006853"/>
    </source>
</evidence>
<keyword evidence="3" id="KW-0804">Transcription</keyword>
<reference evidence="6 7" key="1">
    <citation type="journal article" date="2011" name="J. Biotechnol.">
        <title>High-quality genome sequence of Pichia pastoris CBS7435.</title>
        <authorList>
            <person name="Kuberl A."/>
            <person name="Schneider J."/>
            <person name="Thallinger G.G."/>
            <person name="Anderl I."/>
            <person name="Wibberg D."/>
            <person name="Hajek T."/>
            <person name="Jaenicke S."/>
            <person name="Brinkrolf K."/>
            <person name="Goesmann A."/>
            <person name="Szczepanowski R."/>
            <person name="Puhler A."/>
            <person name="Schwab H."/>
            <person name="Glieder A."/>
            <person name="Pichler H."/>
        </authorList>
    </citation>
    <scope>NUCLEOTIDE SEQUENCE [LARGE SCALE GENOMIC DNA]</scope>
    <source>
        <strain evidence="7">ATCC 76273 / CBS 7435 / CECT 11047 / NRRL Y-11430 / Wegner 21-1</strain>
    </source>
</reference>
<dbReference type="EMBL" id="FR839629">
    <property type="protein sequence ID" value="CCA37706.1"/>
    <property type="molecule type" value="Genomic_DNA"/>
</dbReference>
<dbReference type="GO" id="GO:0008270">
    <property type="term" value="F:zinc ion binding"/>
    <property type="evidence" value="ECO:0007669"/>
    <property type="project" value="InterPro"/>
</dbReference>
<dbReference type="Proteomes" id="UP000006853">
    <property type="component" value="Chromosome 2"/>
</dbReference>